<dbReference type="PANTHER" id="PTHR12121">
    <property type="entry name" value="CARBON CATABOLITE REPRESSOR PROTEIN 4"/>
    <property type="match status" value="1"/>
</dbReference>
<proteinExistence type="inferred from homology"/>
<dbReference type="SUPFAM" id="SSF56219">
    <property type="entry name" value="DNase I-like"/>
    <property type="match status" value="1"/>
</dbReference>
<keyword evidence="5" id="KW-0255">Endonuclease</keyword>
<keyword evidence="2" id="KW-0378">Hydrolase</keyword>
<evidence type="ECO:0000256" key="3">
    <source>
        <dbReference type="SAM" id="MobiDB-lite"/>
    </source>
</evidence>
<dbReference type="Pfam" id="PF03372">
    <property type="entry name" value="Exo_endo_phos"/>
    <property type="match status" value="1"/>
</dbReference>
<dbReference type="PANTHER" id="PTHR12121:SF45">
    <property type="entry name" value="NOCTURNIN"/>
    <property type="match status" value="1"/>
</dbReference>
<feature type="region of interest" description="Disordered" evidence="3">
    <location>
        <begin position="376"/>
        <end position="399"/>
    </location>
</feature>
<dbReference type="EMBL" id="ML002391">
    <property type="protein sequence ID" value="RKP38226.1"/>
    <property type="molecule type" value="Genomic_DNA"/>
</dbReference>
<keyword evidence="5" id="KW-0269">Exonuclease</keyword>
<keyword evidence="5" id="KW-0540">Nuclease</keyword>
<dbReference type="InterPro" id="IPR036691">
    <property type="entry name" value="Endo/exonu/phosph_ase_sf"/>
</dbReference>
<evidence type="ECO:0000259" key="4">
    <source>
        <dbReference type="Pfam" id="PF03372"/>
    </source>
</evidence>
<sequence>MTYNVLAPSLAPPERFPASPVESLDPGTRRRLVLEEIAHFRPSILCLQEVEDLGRRWSPRLRQLGYHAESFKPRRKSHGCCIAWQTAEWKLRRSQIISLTPNEHFPSLSGWCRAQGLPYPSKEYHYLKSQHGINQRLQQSWRFRGSSSAALAILESKSARSALQSHDDQLLASYFSGMTIDGAPGDSQDTSSSPVKGLQWAAEPPPRGIVVATCHLHWDPAEPFVRLLQLITIFDEIRRANRKLHYPVILAGDFNTVPDSPLYRLFTSRITGEQPLSPDDLDQLVKAMHKFALSQLNLTMKQAIDLNESPFPFIPLPRQKAYVQSQIDKLVLPGQLYSAYAIGSSSSTGLTSEPQFTTYCDFVGTLDYIMFTGAPQSTDQSADSQGKTESAAHQEDDPPGWLSCLMQRILNLPPAEQVKPGIPSALYPSDHLSLMAEFSIRYTSGV</sequence>
<comment type="similarity">
    <text evidence="1">Belongs to the CCR4/nocturin family.</text>
</comment>
<accession>A0A4P9ZX24</accession>
<feature type="domain" description="Endonuclease/exonuclease/phosphatase" evidence="4">
    <location>
        <begin position="1"/>
        <end position="373"/>
    </location>
</feature>
<dbReference type="GO" id="GO:0004519">
    <property type="term" value="F:endonuclease activity"/>
    <property type="evidence" value="ECO:0007669"/>
    <property type="project" value="UniProtKB-KW"/>
</dbReference>
<gene>
    <name evidence="5" type="ORF">BJ085DRAFT_31505</name>
</gene>
<feature type="compositionally biased region" description="Polar residues" evidence="3">
    <location>
        <begin position="376"/>
        <end position="388"/>
    </location>
</feature>
<evidence type="ECO:0000256" key="1">
    <source>
        <dbReference type="ARBA" id="ARBA00010774"/>
    </source>
</evidence>
<dbReference type="InterPro" id="IPR005135">
    <property type="entry name" value="Endo/exonuclease/phosphatase"/>
</dbReference>
<evidence type="ECO:0000256" key="2">
    <source>
        <dbReference type="ARBA" id="ARBA00022801"/>
    </source>
</evidence>
<dbReference type="STRING" id="215637.A0A4P9ZX24"/>
<dbReference type="InterPro" id="IPR050410">
    <property type="entry name" value="CCR4/nocturin_mRNA_transcr"/>
</dbReference>
<dbReference type="Gene3D" id="3.60.10.10">
    <property type="entry name" value="Endonuclease/exonuclease/phosphatase"/>
    <property type="match status" value="1"/>
</dbReference>
<dbReference type="GO" id="GO:0000175">
    <property type="term" value="F:3'-5'-RNA exonuclease activity"/>
    <property type="evidence" value="ECO:0007669"/>
    <property type="project" value="TreeGrafter"/>
</dbReference>
<name>A0A4P9ZX24_9FUNG</name>
<reference evidence="6" key="1">
    <citation type="journal article" date="2018" name="Nat. Microbiol.">
        <title>Leveraging single-cell genomics to expand the fungal tree of life.</title>
        <authorList>
            <person name="Ahrendt S.R."/>
            <person name="Quandt C.A."/>
            <person name="Ciobanu D."/>
            <person name="Clum A."/>
            <person name="Salamov A."/>
            <person name="Andreopoulos B."/>
            <person name="Cheng J.F."/>
            <person name="Woyke T."/>
            <person name="Pelin A."/>
            <person name="Henrissat B."/>
            <person name="Reynolds N.K."/>
            <person name="Benny G.L."/>
            <person name="Smith M.E."/>
            <person name="James T.Y."/>
            <person name="Grigoriev I.V."/>
        </authorList>
    </citation>
    <scope>NUCLEOTIDE SEQUENCE [LARGE SCALE GENOMIC DNA]</scope>
    <source>
        <strain evidence="6">RSA 468</strain>
    </source>
</reference>
<keyword evidence="6" id="KW-1185">Reference proteome</keyword>
<evidence type="ECO:0000313" key="5">
    <source>
        <dbReference type="EMBL" id="RKP38226.1"/>
    </source>
</evidence>
<dbReference type="Proteomes" id="UP000268162">
    <property type="component" value="Unassembled WGS sequence"/>
</dbReference>
<protein>
    <submittedName>
        <fullName evidence="5">Endonuclease/exonuclease/phosphatase</fullName>
    </submittedName>
</protein>
<dbReference type="AlphaFoldDB" id="A0A4P9ZX24"/>
<dbReference type="GO" id="GO:0006139">
    <property type="term" value="P:nucleobase-containing compound metabolic process"/>
    <property type="evidence" value="ECO:0007669"/>
    <property type="project" value="UniProtKB-ARBA"/>
</dbReference>
<organism evidence="5 6">
    <name type="scientific">Dimargaris cristalligena</name>
    <dbReference type="NCBI Taxonomy" id="215637"/>
    <lineage>
        <taxon>Eukaryota</taxon>
        <taxon>Fungi</taxon>
        <taxon>Fungi incertae sedis</taxon>
        <taxon>Zoopagomycota</taxon>
        <taxon>Kickxellomycotina</taxon>
        <taxon>Dimargaritomycetes</taxon>
        <taxon>Dimargaritales</taxon>
        <taxon>Dimargaritaceae</taxon>
        <taxon>Dimargaris</taxon>
    </lineage>
</organism>
<evidence type="ECO:0000313" key="6">
    <source>
        <dbReference type="Proteomes" id="UP000268162"/>
    </source>
</evidence>